<keyword evidence="1" id="KW-0378">Hydrolase</keyword>
<reference evidence="4 5" key="1">
    <citation type="submission" date="2023-01" db="EMBL/GenBank/DDBJ databases">
        <title>Cultivation and genomic characterization of new, ubiquitous marine nitrite-oxidizing bacteria from the Nitrospirales.</title>
        <authorList>
            <person name="Mueller A.J."/>
            <person name="Daebeler A."/>
            <person name="Herbold C.W."/>
            <person name="Kirkegaard R.H."/>
            <person name="Daims H."/>
        </authorList>
    </citation>
    <scope>NUCLEOTIDE SEQUENCE [LARGE SCALE GENOMIC DNA]</scope>
    <source>
        <strain evidence="4 5">VA</strain>
    </source>
</reference>
<dbReference type="EC" id="3.5.99.2" evidence="1"/>
<dbReference type="PANTHER" id="PTHR43198">
    <property type="entry name" value="BIFUNCTIONAL TH2 PROTEIN"/>
    <property type="match status" value="1"/>
</dbReference>
<dbReference type="PANTHER" id="PTHR43198:SF2">
    <property type="entry name" value="SI:CH1073-67J19.1-RELATED"/>
    <property type="match status" value="1"/>
</dbReference>
<dbReference type="Gene3D" id="1.20.910.10">
    <property type="entry name" value="Heme oxygenase-like"/>
    <property type="match status" value="1"/>
</dbReference>
<keyword evidence="5" id="KW-1185">Reference proteome</keyword>
<feature type="active site" description="Proton donor" evidence="2">
    <location>
        <position position="207"/>
    </location>
</feature>
<dbReference type="KEGG" id="nall:PP769_14135"/>
<dbReference type="CDD" id="cd19366">
    <property type="entry name" value="TenA_C_BhTenA-like"/>
    <property type="match status" value="1"/>
</dbReference>
<dbReference type="GO" id="GO:0009228">
    <property type="term" value="P:thiamine biosynthetic process"/>
    <property type="evidence" value="ECO:0007669"/>
    <property type="project" value="UniProtKB-KW"/>
</dbReference>
<dbReference type="GO" id="GO:0050334">
    <property type="term" value="F:thiaminase activity"/>
    <property type="evidence" value="ECO:0007669"/>
    <property type="project" value="UniProtKB-UniRule"/>
</dbReference>
<dbReference type="Proteomes" id="UP001302719">
    <property type="component" value="Chromosome"/>
</dbReference>
<comment type="catalytic activity">
    <reaction evidence="1">
        <text>4-amino-5-aminomethyl-2-methylpyrimidine + H2O = 4-amino-5-hydroxymethyl-2-methylpyrimidine + NH4(+)</text>
        <dbReference type="Rhea" id="RHEA:31799"/>
        <dbReference type="ChEBI" id="CHEBI:15377"/>
        <dbReference type="ChEBI" id="CHEBI:16892"/>
        <dbReference type="ChEBI" id="CHEBI:28938"/>
        <dbReference type="ChEBI" id="CHEBI:63416"/>
        <dbReference type="EC" id="3.5.99.2"/>
    </reaction>
</comment>
<evidence type="ECO:0000256" key="1">
    <source>
        <dbReference type="PIRNR" id="PIRNR003170"/>
    </source>
</evidence>
<dbReference type="InterPro" id="IPR016084">
    <property type="entry name" value="Haem_Oase-like_multi-hlx"/>
</dbReference>
<feature type="domain" description="Thiaminase-2/PQQC" evidence="3">
    <location>
        <begin position="10"/>
        <end position="216"/>
    </location>
</feature>
<protein>
    <recommendedName>
        <fullName evidence="1">Aminopyrimidine aminohydrolase</fullName>
        <ecNumber evidence="1">3.5.99.2</ecNumber>
    </recommendedName>
</protein>
<evidence type="ECO:0000313" key="4">
    <source>
        <dbReference type="EMBL" id="WNM57108.1"/>
    </source>
</evidence>
<keyword evidence="1" id="KW-0784">Thiamine biosynthesis</keyword>
<dbReference type="InterPro" id="IPR026285">
    <property type="entry name" value="TenA_E"/>
</dbReference>
<dbReference type="InterPro" id="IPR027574">
    <property type="entry name" value="Thiaminase_II"/>
</dbReference>
<dbReference type="GO" id="GO:0005829">
    <property type="term" value="C:cytosol"/>
    <property type="evidence" value="ECO:0007669"/>
    <property type="project" value="TreeGrafter"/>
</dbReference>
<comment type="catalytic activity">
    <reaction evidence="1">
        <text>thiamine + H2O = 5-(2-hydroxyethyl)-4-methylthiazole + 4-amino-5-hydroxymethyl-2-methylpyrimidine + H(+)</text>
        <dbReference type="Rhea" id="RHEA:17509"/>
        <dbReference type="ChEBI" id="CHEBI:15377"/>
        <dbReference type="ChEBI" id="CHEBI:15378"/>
        <dbReference type="ChEBI" id="CHEBI:16892"/>
        <dbReference type="ChEBI" id="CHEBI:17957"/>
        <dbReference type="ChEBI" id="CHEBI:18385"/>
        <dbReference type="EC" id="3.5.99.2"/>
    </reaction>
</comment>
<accession>A0AA96GDW2</accession>
<dbReference type="EMBL" id="CP116967">
    <property type="protein sequence ID" value="WNM57108.1"/>
    <property type="molecule type" value="Genomic_DNA"/>
</dbReference>
<sequence length="222" mass="25586">MTFSQQLRNRAAPIWAAQLKHPFVVALGKGTLPAKKFQYYILQDARYLEELARVFALGSAKATDGDTALRFAKLVEDTITVERGLHESYGKQWALSLRDMRSTPLSPTNYAYCRHMRSVAQAGTLGEITVVALPCAWVYCEVGQHLLEKAAPKPSHPYYEWLQLYGSPEFAEVTRWLRDVVDRCAKTAGRTEKVRMEEAFLISSQYEWMFWDMAWREEKWPI</sequence>
<gene>
    <name evidence="4" type="primary">tenA</name>
    <name evidence="4" type="ORF">PP769_14135</name>
</gene>
<dbReference type="NCBIfam" id="TIGR04306">
    <property type="entry name" value="salvage_TenA"/>
    <property type="match status" value="1"/>
</dbReference>
<evidence type="ECO:0000313" key="5">
    <source>
        <dbReference type="Proteomes" id="UP001302719"/>
    </source>
</evidence>
<dbReference type="AlphaFoldDB" id="A0AA96GDW2"/>
<organism evidence="4 5">
    <name type="scientific">Candidatus Nitrospira allomarina</name>
    <dbReference type="NCBI Taxonomy" id="3020900"/>
    <lineage>
        <taxon>Bacteria</taxon>
        <taxon>Pseudomonadati</taxon>
        <taxon>Nitrospirota</taxon>
        <taxon>Nitrospiria</taxon>
        <taxon>Nitrospirales</taxon>
        <taxon>Nitrospiraceae</taxon>
        <taxon>Nitrospira</taxon>
    </lineage>
</organism>
<dbReference type="SUPFAM" id="SSF48613">
    <property type="entry name" value="Heme oxygenase-like"/>
    <property type="match status" value="1"/>
</dbReference>
<dbReference type="Pfam" id="PF03070">
    <property type="entry name" value="TENA_THI-4"/>
    <property type="match status" value="1"/>
</dbReference>
<proteinExistence type="inferred from homology"/>
<comment type="function">
    <text evidence="1">Catalyzes an amino-pyrimidine hydrolysis reaction at the C5' of the pyrimidine moiety of thiamine compounds, a reaction that is part of a thiamine salvage pathway. Thus, catalyzes the conversion of 4-amino-5-aminomethyl-2-methylpyrimidine to 4-amino-5-hydroxymethyl-2-methylpyrimidine (HMP).</text>
</comment>
<comment type="similarity">
    <text evidence="1">Belongs to the TenA family.</text>
</comment>
<evidence type="ECO:0000259" key="3">
    <source>
        <dbReference type="Pfam" id="PF03070"/>
    </source>
</evidence>
<dbReference type="PIRSF" id="PIRSF003170">
    <property type="entry name" value="Pet18p"/>
    <property type="match status" value="1"/>
</dbReference>
<dbReference type="InterPro" id="IPR050967">
    <property type="entry name" value="Thiamine_Salvage_TenA"/>
</dbReference>
<evidence type="ECO:0000256" key="2">
    <source>
        <dbReference type="PIRSR" id="PIRSR003170-1"/>
    </source>
</evidence>
<dbReference type="RefSeq" id="WP_312641220.1">
    <property type="nucleotide sequence ID" value="NZ_CP116967.1"/>
</dbReference>
<dbReference type="InterPro" id="IPR004305">
    <property type="entry name" value="Thiaminase-2/PQQC"/>
</dbReference>
<comment type="pathway">
    <text evidence="1">Cofactor biosynthesis; thiamine diphosphate biosynthesis.</text>
</comment>
<name>A0AA96GDW2_9BACT</name>